<dbReference type="EMBL" id="JACOOL010000003">
    <property type="protein sequence ID" value="MBC5636373.1"/>
    <property type="molecule type" value="Genomic_DNA"/>
</dbReference>
<name>A0A923L4K6_9BACI</name>
<reference evidence="9" key="1">
    <citation type="submission" date="2020-08" db="EMBL/GenBank/DDBJ databases">
        <title>Genome public.</title>
        <authorList>
            <person name="Liu C."/>
            <person name="Sun Q."/>
        </authorList>
    </citation>
    <scope>NUCLEOTIDE SEQUENCE</scope>
    <source>
        <strain evidence="9">BX22</strain>
    </source>
</reference>
<proteinExistence type="inferred from homology"/>
<keyword evidence="5 7" id="KW-1133">Transmembrane helix</keyword>
<evidence type="ECO:0000256" key="7">
    <source>
        <dbReference type="SAM" id="Phobius"/>
    </source>
</evidence>
<feature type="transmembrane region" description="Helical" evidence="7">
    <location>
        <begin position="33"/>
        <end position="52"/>
    </location>
</feature>
<feature type="domain" description="YetF C-terminal" evidence="8">
    <location>
        <begin position="82"/>
        <end position="199"/>
    </location>
</feature>
<dbReference type="PANTHER" id="PTHR34582">
    <property type="entry name" value="UPF0702 TRANSMEMBRANE PROTEIN YCAP"/>
    <property type="match status" value="1"/>
</dbReference>
<evidence type="ECO:0000313" key="10">
    <source>
        <dbReference type="Proteomes" id="UP000637359"/>
    </source>
</evidence>
<comment type="similarity">
    <text evidence="2">Belongs to the UPF0702 family.</text>
</comment>
<protein>
    <submittedName>
        <fullName evidence="9">DUF421 domain-containing protein</fullName>
    </submittedName>
</protein>
<dbReference type="InterPro" id="IPR007353">
    <property type="entry name" value="DUF421"/>
</dbReference>
<dbReference type="AlphaFoldDB" id="A0A923L4K6"/>
<evidence type="ECO:0000256" key="6">
    <source>
        <dbReference type="ARBA" id="ARBA00023136"/>
    </source>
</evidence>
<comment type="caution">
    <text evidence="9">The sequence shown here is derived from an EMBL/GenBank/DDBJ whole genome shotgun (WGS) entry which is preliminary data.</text>
</comment>
<dbReference type="RefSeq" id="WP_186869081.1">
    <property type="nucleotide sequence ID" value="NZ_JACOOL010000003.1"/>
</dbReference>
<organism evidence="9 10">
    <name type="scientific">Ornithinibacillus hominis</name>
    <dbReference type="NCBI Taxonomy" id="2763055"/>
    <lineage>
        <taxon>Bacteria</taxon>
        <taxon>Bacillati</taxon>
        <taxon>Bacillota</taxon>
        <taxon>Bacilli</taxon>
        <taxon>Bacillales</taxon>
        <taxon>Bacillaceae</taxon>
        <taxon>Ornithinibacillus</taxon>
    </lineage>
</organism>
<dbReference type="GO" id="GO:0005886">
    <property type="term" value="C:plasma membrane"/>
    <property type="evidence" value="ECO:0007669"/>
    <property type="project" value="UniProtKB-SubCell"/>
</dbReference>
<evidence type="ECO:0000256" key="3">
    <source>
        <dbReference type="ARBA" id="ARBA00022475"/>
    </source>
</evidence>
<dbReference type="Gene3D" id="3.30.240.20">
    <property type="entry name" value="bsu07140 like domains"/>
    <property type="match status" value="2"/>
</dbReference>
<keyword evidence="3" id="KW-1003">Cell membrane</keyword>
<accession>A0A923L4K6</accession>
<feature type="transmembrane region" description="Helical" evidence="7">
    <location>
        <begin position="58"/>
        <end position="79"/>
    </location>
</feature>
<sequence>MGEIVITLLRTLIVFIVLLLLFRLMGKKELGEISLLDIIVSLMIAELAVISIEDINISMIRALSPILLLILLQVTLETFGIKSQPFRKIVEGTPVMLIDNGKLIEENLRKHKYTLDDILFQLRQAEIADISEVEYAVLERSGKLSIFKRGNSHFTLPLILDGIIQENNLKILKRTKEWLLTELQNRGYNQIENIFYCSYMNEEFHIQKKDQNERV</sequence>
<evidence type="ECO:0000256" key="5">
    <source>
        <dbReference type="ARBA" id="ARBA00022989"/>
    </source>
</evidence>
<evidence type="ECO:0000256" key="2">
    <source>
        <dbReference type="ARBA" id="ARBA00006448"/>
    </source>
</evidence>
<evidence type="ECO:0000313" key="9">
    <source>
        <dbReference type="EMBL" id="MBC5636373.1"/>
    </source>
</evidence>
<keyword evidence="6 7" id="KW-0472">Membrane</keyword>
<keyword evidence="4 7" id="KW-0812">Transmembrane</keyword>
<evidence type="ECO:0000256" key="4">
    <source>
        <dbReference type="ARBA" id="ARBA00022692"/>
    </source>
</evidence>
<dbReference type="Pfam" id="PF04239">
    <property type="entry name" value="DUF421"/>
    <property type="match status" value="1"/>
</dbReference>
<keyword evidence="10" id="KW-1185">Reference proteome</keyword>
<dbReference type="Proteomes" id="UP000637359">
    <property type="component" value="Unassembled WGS sequence"/>
</dbReference>
<dbReference type="InterPro" id="IPR023090">
    <property type="entry name" value="UPF0702_alpha/beta_dom_sf"/>
</dbReference>
<evidence type="ECO:0000259" key="8">
    <source>
        <dbReference type="Pfam" id="PF04239"/>
    </source>
</evidence>
<dbReference type="PANTHER" id="PTHR34582:SF6">
    <property type="entry name" value="UPF0702 TRANSMEMBRANE PROTEIN YCAP"/>
    <property type="match status" value="1"/>
</dbReference>
<comment type="subcellular location">
    <subcellularLocation>
        <location evidence="1">Cell membrane</location>
        <topology evidence="1">Multi-pass membrane protein</topology>
    </subcellularLocation>
</comment>
<evidence type="ECO:0000256" key="1">
    <source>
        <dbReference type="ARBA" id="ARBA00004651"/>
    </source>
</evidence>
<gene>
    <name evidence="9" type="ORF">H8S33_05965</name>
</gene>
<feature type="transmembrane region" description="Helical" evidence="7">
    <location>
        <begin position="6"/>
        <end position="26"/>
    </location>
</feature>